<evidence type="ECO:0000313" key="12">
    <source>
        <dbReference type="EMBL" id="PFX13321.1"/>
    </source>
</evidence>
<keyword evidence="6" id="KW-0238">DNA-binding</keyword>
<gene>
    <name evidence="12" type="primary">fumC</name>
    <name evidence="12" type="ORF">AWC38_SpisGene22601</name>
</gene>
<organism evidence="12">
    <name type="scientific">Stylophora pistillata</name>
    <name type="common">Smooth cauliflower coral</name>
    <dbReference type="NCBI Taxonomy" id="50429"/>
    <lineage>
        <taxon>Eukaryota</taxon>
        <taxon>Metazoa</taxon>
        <taxon>Cnidaria</taxon>
        <taxon>Anthozoa</taxon>
        <taxon>Hexacorallia</taxon>
        <taxon>Scleractinia</taxon>
        <taxon>Astrocoeniina</taxon>
        <taxon>Pocilloporidae</taxon>
        <taxon>Stylophora</taxon>
    </lineage>
</organism>
<dbReference type="Pfam" id="PF00154">
    <property type="entry name" value="RecA_N"/>
    <property type="match status" value="1"/>
</dbReference>
<dbReference type="NCBIfam" id="NF008909">
    <property type="entry name" value="PRK12273.1"/>
    <property type="match status" value="1"/>
</dbReference>
<dbReference type="Gene3D" id="3.40.50.300">
    <property type="entry name" value="P-loop containing nucleotide triphosphate hydrolases"/>
    <property type="match status" value="1"/>
</dbReference>
<evidence type="ECO:0000256" key="4">
    <source>
        <dbReference type="ARBA" id="ARBA00022741"/>
    </source>
</evidence>
<dbReference type="InterPro" id="IPR020587">
    <property type="entry name" value="RecA_monomer-monomer_interface"/>
</dbReference>
<sequence>MAKAEKNTKEAKLKALKLTLDKLDKTYGKGAVMKMGDIVQEDCEAISSGSLGLDLALGIGGYPRGRIVEIYGPESSGKTTLSLHAIAEVQKAGGVAAFIDAEHAFDRFYAEKLGIDIDNLIISQPDHGEQALEIADNLIRSGAIDLVVVDSVAALTPKSEIEGLMGDSKMGLHARLMSQALRKLTGTISKTNSTMIFINQLREKIGVMFGNPETTTGGNALKFYASVRLDIRKKSKIKDGEDIIGNGAKVKVVKNKVAPPFQEAEFDIMYGEGISKVGEILDIGVQYEIVKKSEKDTMGAVRVPADKYWGAQTERSRNNFKIGPAGSMPLEVVYGFAYLKKAAAFANCELGVLSAEKRDLIGAVCDEILEGKHDTQFPLVIWQTGSGTQSNMNCNEVIANRAQELSGGKIGEGEKVIQPNDDVNKSQSSNDTFPTGMHIACYKMLVEKTIPALQTLQKTFEQKSKDFESVVKIGRTHLMDATPLTLGQEFSAYVAQLDYGIKALENSLEHLSHLALGGTAVGTGLNTPKGYDVLVAQKIAEFTGLPFVTAPNKFEALAAHDAIVESHGALRQIAVSLNKIANDIRMMASGPRSGISELIIPANEPGSSIMPGKVNPTQCEAMTMVAAQVMGNDVVVTVGGAQGHYQLNVFKPVMAANLLQSARLIADACSSFNEHCAVGIEPNQTVIKKMLNNSLMLVTALNTKIGYYKAAEIANEAHKNGTTLKQEALRLGYVTEEEYDKWVNPVDMIGSISK</sequence>
<evidence type="ECO:0000259" key="10">
    <source>
        <dbReference type="PROSITE" id="PS50162"/>
    </source>
</evidence>
<dbReference type="GO" id="GO:0006099">
    <property type="term" value="P:tricarboxylic acid cycle"/>
    <property type="evidence" value="ECO:0007669"/>
    <property type="project" value="InterPro"/>
</dbReference>
<dbReference type="InterPro" id="IPR008948">
    <property type="entry name" value="L-Aspartase-like"/>
</dbReference>
<dbReference type="NCBIfam" id="TIGR02012">
    <property type="entry name" value="tigrfam_recA"/>
    <property type="match status" value="1"/>
</dbReference>
<accession>A0A2B4R6Q9</accession>
<dbReference type="SMART" id="SM00382">
    <property type="entry name" value="AAA"/>
    <property type="match status" value="1"/>
</dbReference>
<dbReference type="GO" id="GO:0140664">
    <property type="term" value="F:ATP-dependent DNA damage sensor activity"/>
    <property type="evidence" value="ECO:0007669"/>
    <property type="project" value="InterPro"/>
</dbReference>
<dbReference type="InterPro" id="IPR020584">
    <property type="entry name" value="DNA_recomb/repair_RecA_CS"/>
</dbReference>
<dbReference type="InterPro" id="IPR013765">
    <property type="entry name" value="DNA_recomb/repair_RecA"/>
</dbReference>
<dbReference type="PROSITE" id="PS00321">
    <property type="entry name" value="RECA_1"/>
    <property type="match status" value="1"/>
</dbReference>
<dbReference type="OrthoDB" id="1738025at2759"/>
<keyword evidence="7" id="KW-0233">DNA recombination</keyword>
<dbReference type="SUPFAM" id="SSF48557">
    <property type="entry name" value="L-aspartase-like"/>
    <property type="match status" value="1"/>
</dbReference>
<proteinExistence type="inferred from homology"/>
<keyword evidence="4 9" id="KW-0547">Nucleotide-binding</keyword>
<dbReference type="Gene3D" id="1.10.275.10">
    <property type="entry name" value="Fumarase/aspartase (N-terminal domain)"/>
    <property type="match status" value="1"/>
</dbReference>
<dbReference type="HAMAP" id="MF_00743">
    <property type="entry name" value="FumaraseC"/>
    <property type="match status" value="1"/>
</dbReference>
<dbReference type="EMBL" id="LSMT01001008">
    <property type="protein sequence ID" value="PFX13321.1"/>
    <property type="molecule type" value="Genomic_DNA"/>
</dbReference>
<keyword evidence="5 9" id="KW-0067">ATP-binding</keyword>
<dbReference type="GO" id="GO:0004333">
    <property type="term" value="F:fumarate hydratase activity"/>
    <property type="evidence" value="ECO:0007669"/>
    <property type="project" value="UniProtKB-EC"/>
</dbReference>
<dbReference type="Pfam" id="PF00206">
    <property type="entry name" value="Lyase_1"/>
    <property type="match status" value="1"/>
</dbReference>
<evidence type="ECO:0000259" key="11">
    <source>
        <dbReference type="PROSITE" id="PS50163"/>
    </source>
</evidence>
<dbReference type="PROSITE" id="PS50162">
    <property type="entry name" value="RECA_2"/>
    <property type="match status" value="1"/>
</dbReference>
<dbReference type="GO" id="GO:0003697">
    <property type="term" value="F:single-stranded DNA binding"/>
    <property type="evidence" value="ECO:0007669"/>
    <property type="project" value="InterPro"/>
</dbReference>
<dbReference type="CDD" id="cd00983">
    <property type="entry name" value="RecA"/>
    <property type="match status" value="1"/>
</dbReference>
<dbReference type="SUPFAM" id="SSF52540">
    <property type="entry name" value="P-loop containing nucleoside triphosphate hydrolases"/>
    <property type="match status" value="1"/>
</dbReference>
<dbReference type="InterPro" id="IPR018951">
    <property type="entry name" value="Fumarase_C_C"/>
</dbReference>
<dbReference type="InterPro" id="IPR022761">
    <property type="entry name" value="Fumarate_lyase_N"/>
</dbReference>
<dbReference type="GO" id="GO:0005524">
    <property type="term" value="F:ATP binding"/>
    <property type="evidence" value="ECO:0007669"/>
    <property type="project" value="UniProtKB-KW"/>
</dbReference>
<dbReference type="FunFam" id="1.10.275.10:FF:000001">
    <property type="entry name" value="Fumarate hydratase, mitochondrial"/>
    <property type="match status" value="1"/>
</dbReference>
<evidence type="ECO:0000256" key="5">
    <source>
        <dbReference type="ARBA" id="ARBA00022840"/>
    </source>
</evidence>
<dbReference type="PROSITE" id="PS00163">
    <property type="entry name" value="FUMARATE_LYASES"/>
    <property type="match status" value="1"/>
</dbReference>
<dbReference type="GO" id="GO:0006108">
    <property type="term" value="P:malate metabolic process"/>
    <property type="evidence" value="ECO:0007669"/>
    <property type="project" value="TreeGrafter"/>
</dbReference>
<evidence type="ECO:0000256" key="1">
    <source>
        <dbReference type="ARBA" id="ARBA00009084"/>
    </source>
</evidence>
<dbReference type="GO" id="GO:0006106">
    <property type="term" value="P:fumarate metabolic process"/>
    <property type="evidence" value="ECO:0007669"/>
    <property type="project" value="InterPro"/>
</dbReference>
<dbReference type="NCBIfam" id="TIGR00979">
    <property type="entry name" value="fumC_II"/>
    <property type="match status" value="1"/>
</dbReference>
<protein>
    <recommendedName>
        <fullName evidence="3">fumarate hydratase</fullName>
        <ecNumber evidence="3">4.2.1.2</ecNumber>
    </recommendedName>
</protein>
<dbReference type="PRINTS" id="PR00142">
    <property type="entry name" value="RECA"/>
</dbReference>
<dbReference type="STRING" id="50429.A0A2B4R6Q9"/>
<dbReference type="GO" id="GO:0006310">
    <property type="term" value="P:DNA recombination"/>
    <property type="evidence" value="ECO:0007669"/>
    <property type="project" value="UniProtKB-KW"/>
</dbReference>
<evidence type="ECO:0000256" key="8">
    <source>
        <dbReference type="ARBA" id="ARBA00023239"/>
    </source>
</evidence>
<name>A0A2B4R6Q9_STYPI</name>
<dbReference type="InterPro" id="IPR027417">
    <property type="entry name" value="P-loop_NTPase"/>
</dbReference>
<dbReference type="CDD" id="cd01362">
    <property type="entry name" value="Fumarase_classII"/>
    <property type="match status" value="1"/>
</dbReference>
<keyword evidence="8" id="KW-0456">Lyase</keyword>
<dbReference type="FunFam" id="1.10.40.30:FF:000002">
    <property type="entry name" value="Fumarate hydratase class II"/>
    <property type="match status" value="1"/>
</dbReference>
<dbReference type="GO" id="GO:0006281">
    <property type="term" value="P:DNA repair"/>
    <property type="evidence" value="ECO:0007669"/>
    <property type="project" value="InterPro"/>
</dbReference>
<evidence type="ECO:0000256" key="6">
    <source>
        <dbReference type="ARBA" id="ARBA00023125"/>
    </source>
</evidence>
<dbReference type="EC" id="4.2.1.2" evidence="3"/>
<dbReference type="Gene3D" id="1.10.40.30">
    <property type="entry name" value="Fumarase/aspartase (C-terminal domain)"/>
    <property type="match status" value="1"/>
</dbReference>
<evidence type="ECO:0000256" key="2">
    <source>
        <dbReference type="ARBA" id="ARBA00009391"/>
    </source>
</evidence>
<evidence type="ECO:0000256" key="3">
    <source>
        <dbReference type="ARBA" id="ARBA00012921"/>
    </source>
</evidence>
<dbReference type="Gene3D" id="1.20.200.10">
    <property type="entry name" value="Fumarase/aspartase (Central domain)"/>
    <property type="match status" value="1"/>
</dbReference>
<dbReference type="Pfam" id="PF10415">
    <property type="entry name" value="FumaraseC_C"/>
    <property type="match status" value="1"/>
</dbReference>
<evidence type="ECO:0000256" key="9">
    <source>
        <dbReference type="RuleBase" id="RU003422"/>
    </source>
</evidence>
<comment type="caution">
    <text evidence="12">The sequence shown here is derived from an EMBL/GenBank/DDBJ whole genome shotgun (WGS) entry which is preliminary data.</text>
</comment>
<dbReference type="InterPro" id="IPR020588">
    <property type="entry name" value="RecA_ATP-bd"/>
</dbReference>
<dbReference type="PANTHER" id="PTHR11444:SF1">
    <property type="entry name" value="FUMARATE HYDRATASE, MITOCHONDRIAL"/>
    <property type="match status" value="1"/>
</dbReference>
<dbReference type="InterPro" id="IPR005677">
    <property type="entry name" value="Fum_hydII"/>
</dbReference>
<reference evidence="12" key="1">
    <citation type="journal article" date="2017" name="J. ISSAAS">
        <title>Comparative analysis of the genomes of Stylophora pistillata and Acropora digitifera provides evidence for extensive differences between species of corals.</title>
        <authorList>
            <person name="Voolstra C.R."/>
            <person name="Li Y."/>
            <person name="Liew Y.J."/>
            <person name="Baumgarten S."/>
            <person name="Zoccola D."/>
            <person name="Flot J.-F."/>
            <person name="Tambutte S."/>
            <person name="Allemand D."/>
            <person name="Aranda M."/>
        </authorList>
    </citation>
    <scope>NUCLEOTIDE SEQUENCE</scope>
    <source>
        <strain evidence="12">CSM Monaco</strain>
        <tissue evidence="12">Whole animal</tissue>
    </source>
</reference>
<evidence type="ECO:0000256" key="7">
    <source>
        <dbReference type="ARBA" id="ARBA00023172"/>
    </source>
</evidence>
<dbReference type="HAMAP" id="MF_00268">
    <property type="entry name" value="RecA"/>
    <property type="match status" value="1"/>
</dbReference>
<dbReference type="InterPro" id="IPR020557">
    <property type="entry name" value="Fumarate_lyase_CS"/>
</dbReference>
<dbReference type="AlphaFoldDB" id="A0A2B4R6Q9"/>
<dbReference type="InterPro" id="IPR003593">
    <property type="entry name" value="AAA+_ATPase"/>
</dbReference>
<dbReference type="FunFam" id="3.40.50.300:FF:000087">
    <property type="entry name" value="Recombinase RecA"/>
    <property type="match status" value="1"/>
</dbReference>
<comment type="similarity">
    <text evidence="2 9">Belongs to the RecA family.</text>
</comment>
<dbReference type="InterPro" id="IPR024083">
    <property type="entry name" value="Fumarase/histidase_N"/>
</dbReference>
<dbReference type="PANTHER" id="PTHR11444">
    <property type="entry name" value="ASPARTATEAMMONIA/ARGININOSUCCINATE/ADENYLOSUCCINATE LYASE"/>
    <property type="match status" value="1"/>
</dbReference>
<dbReference type="PROSITE" id="PS50163">
    <property type="entry name" value="RECA_3"/>
    <property type="match status" value="1"/>
</dbReference>
<dbReference type="InterPro" id="IPR049428">
    <property type="entry name" value="RecA-like_N"/>
</dbReference>
<comment type="similarity">
    <text evidence="1">Belongs to the class-II fumarase/aspartase family. Fumarase subfamily.</text>
</comment>
<dbReference type="FunFam" id="1.20.200.10:FF:000001">
    <property type="entry name" value="Fumarate hydratase, mitochondrial"/>
    <property type="match status" value="1"/>
</dbReference>
<feature type="domain" description="RecA family profile 1" evidence="10">
    <location>
        <begin position="42"/>
        <end position="201"/>
    </location>
</feature>
<feature type="domain" description="RecA family profile 2" evidence="11">
    <location>
        <begin position="206"/>
        <end position="279"/>
    </location>
</feature>